<dbReference type="InterPro" id="IPR023780">
    <property type="entry name" value="Chromo_domain"/>
</dbReference>
<accession>A0A1J9R7T8</accession>
<dbReference type="PROSITE" id="PS50013">
    <property type="entry name" value="CHROMO_2"/>
    <property type="match status" value="1"/>
</dbReference>
<dbReference type="Proteomes" id="UP000242791">
    <property type="component" value="Unassembled WGS sequence"/>
</dbReference>
<evidence type="ECO:0000259" key="2">
    <source>
        <dbReference type="PROSITE" id="PS50013"/>
    </source>
</evidence>
<sequence length="122" mass="13956">MSALSPILAGPFDIIERVNPLAYKLSLPPELDSIHLVESDPFGRPYPIPPVEIINGIPRNEIEQIIAEKKDAEDGTPMLLARWAGYPDAPDSWEPRSHLMEDCPRLVRVFDKEQRCQRRENR</sequence>
<dbReference type="GO" id="GO:0006338">
    <property type="term" value="P:chromatin remodeling"/>
    <property type="evidence" value="ECO:0007669"/>
    <property type="project" value="UniProtKB-ARBA"/>
</dbReference>
<organism evidence="3 4">
    <name type="scientific">Blastomyces percursus</name>
    <dbReference type="NCBI Taxonomy" id="1658174"/>
    <lineage>
        <taxon>Eukaryota</taxon>
        <taxon>Fungi</taxon>
        <taxon>Dikarya</taxon>
        <taxon>Ascomycota</taxon>
        <taxon>Pezizomycotina</taxon>
        <taxon>Eurotiomycetes</taxon>
        <taxon>Eurotiomycetidae</taxon>
        <taxon>Onygenales</taxon>
        <taxon>Ajellomycetaceae</taxon>
        <taxon>Blastomyces</taxon>
    </lineage>
</organism>
<dbReference type="OrthoDB" id="4504104at2759"/>
<evidence type="ECO:0000313" key="3">
    <source>
        <dbReference type="EMBL" id="OJD23693.1"/>
    </source>
</evidence>
<dbReference type="Pfam" id="PF00385">
    <property type="entry name" value="Chromo"/>
    <property type="match status" value="1"/>
</dbReference>
<dbReference type="InterPro" id="IPR000953">
    <property type="entry name" value="Chromo/chromo_shadow_dom"/>
</dbReference>
<dbReference type="STRING" id="1658174.A0A1J9R7T8"/>
<reference evidence="3 4" key="1">
    <citation type="submission" date="2015-08" db="EMBL/GenBank/DDBJ databases">
        <title>Emmonsia species relationships and genome sequence.</title>
        <authorList>
            <person name="Cuomo C.A."/>
            <person name="Schwartz I.S."/>
            <person name="Kenyon C."/>
            <person name="De Hoog G.S."/>
            <person name="Govender N.P."/>
            <person name="Botha A."/>
            <person name="Moreno L."/>
            <person name="De Vries M."/>
            <person name="Munoz J.F."/>
            <person name="Stielow J.B."/>
        </authorList>
    </citation>
    <scope>NUCLEOTIDE SEQUENCE [LARGE SCALE GENOMIC DNA]</scope>
    <source>
        <strain evidence="3 4">EI222</strain>
    </source>
</reference>
<dbReference type="Pfam" id="PF24626">
    <property type="entry name" value="SH3_Tf2-1"/>
    <property type="match status" value="1"/>
</dbReference>
<protein>
    <recommendedName>
        <fullName evidence="2">Chromo domain-containing protein</fullName>
    </recommendedName>
</protein>
<dbReference type="SUPFAM" id="SSF54160">
    <property type="entry name" value="Chromo domain-like"/>
    <property type="match status" value="1"/>
</dbReference>
<dbReference type="InterPro" id="IPR016197">
    <property type="entry name" value="Chromo-like_dom_sf"/>
</dbReference>
<dbReference type="Gene3D" id="2.40.50.40">
    <property type="match status" value="1"/>
</dbReference>
<dbReference type="VEuPathDB" id="FungiDB:ACJ73_04950"/>
<dbReference type="InterPro" id="IPR056924">
    <property type="entry name" value="SH3_Tf2-1"/>
</dbReference>
<dbReference type="CDD" id="cd00024">
    <property type="entry name" value="CD_CSD"/>
    <property type="match status" value="1"/>
</dbReference>
<dbReference type="EMBL" id="LGTZ01000729">
    <property type="protein sequence ID" value="OJD23693.1"/>
    <property type="molecule type" value="Genomic_DNA"/>
</dbReference>
<comment type="caution">
    <text evidence="3">The sequence shown here is derived from an EMBL/GenBank/DDBJ whole genome shotgun (WGS) entry which is preliminary data.</text>
</comment>
<feature type="domain" description="Chromo" evidence="2">
    <location>
        <begin position="60"/>
        <end position="122"/>
    </location>
</feature>
<evidence type="ECO:0000256" key="1">
    <source>
        <dbReference type="ARBA" id="ARBA00011353"/>
    </source>
</evidence>
<name>A0A1J9R7T8_9EURO</name>
<gene>
    <name evidence="3" type="ORF">ACJ73_04950</name>
</gene>
<comment type="subunit">
    <text evidence="1">Component of the NuA4 histone acetyltransferase complex.</text>
</comment>
<dbReference type="AlphaFoldDB" id="A0A1J9R7T8"/>
<proteinExistence type="predicted"/>
<keyword evidence="4" id="KW-1185">Reference proteome</keyword>
<evidence type="ECO:0000313" key="4">
    <source>
        <dbReference type="Proteomes" id="UP000242791"/>
    </source>
</evidence>